<keyword evidence="4" id="KW-0677">Repeat</keyword>
<evidence type="ECO:0000256" key="10">
    <source>
        <dbReference type="SAM" id="Phobius"/>
    </source>
</evidence>
<dbReference type="PROSITE" id="PS50853">
    <property type="entry name" value="FN3"/>
    <property type="match status" value="2"/>
</dbReference>
<evidence type="ECO:0000256" key="6">
    <source>
        <dbReference type="ARBA" id="ARBA00023136"/>
    </source>
</evidence>
<dbReference type="InterPro" id="IPR015321">
    <property type="entry name" value="TypeI_recpt_CBD"/>
</dbReference>
<dbReference type="Pfam" id="PF09240">
    <property type="entry name" value="IL6Ra-bind"/>
    <property type="match status" value="1"/>
</dbReference>
<dbReference type="Ensembl" id="ENSOABT00000016514.2">
    <property type="protein sequence ID" value="ENSOABP00000016019.2"/>
    <property type="gene ID" value="ENSOABG00000007936.2"/>
</dbReference>
<dbReference type="GO" id="GO:0043235">
    <property type="term" value="C:receptor complex"/>
    <property type="evidence" value="ECO:0007669"/>
    <property type="project" value="TreeGrafter"/>
</dbReference>
<dbReference type="InterPro" id="IPR013783">
    <property type="entry name" value="Ig-like_fold"/>
</dbReference>
<sequence>MAGRKAQLDFSDSKCSSCASHSYYIILGLILVYYATLSMHSQVTSESCKPNETSSKYQHCGLHPDGVRDLDCFTKNTWSKLRCMWKPGKHASKNTHTLVIQQKKPKNYYCKIYKNITKFSEDIRFFKSHSVTIQIFENSESKNCTQAVFQGSPESLQRCDPPNYVKFTRHSGKLDINVSWDQNDVKHIMSYSARYKALGSLQWNESPVISQNKTKSRVENLNSSVAYVLQIHCIANTKCTQCPWSEPYTVLSELTSQPVIVNFEETDVPNENGTRLVSITWKVSARDLHDGYNVTIGKESGEAPIEQINTTQPSITLILSYSAYRVSIRSFNNVSISPAVSQIIPLREDMDSMGDDKLNVTVHNNISFKIYWTDSLRKKYVCYCAEWREEKTKTAYKSFYLKGKNYYTFSPLKEPLKPYKRYTLSLHVRPNKDTCNMKHLNNSERTFASTTFYFMESTPVSGPANISIYNLTQNSMVLQWSSIPEEDTRGFLLGYTIHYSEYHLWGTESEKNITVDPNLNKYELNDLTSGTTYQVEISGFTSKGTGKRSAPNYFKTTQEGSFRYTSIIVVAAVVATVLIFGPPIIKRAKVVLWPSIPNPGKSNTMQKIDRPCELELLEAINTLKAEEWETKSLQIIEKEAVAPATILPAMLPLLCGLDKRGDSPGITCNWIQTETDDATGEISPNNTTDTLLETQQTDLQSFPFPFPSGYTTMEMFQQVMPQSITAITQDMESDPEDTDLTVFNPKPGLEYVRQFSTSPASDSDHLSTIL</sequence>
<dbReference type="Pfam" id="PF00041">
    <property type="entry name" value="fn3"/>
    <property type="match status" value="1"/>
</dbReference>
<proteinExistence type="predicted"/>
<evidence type="ECO:0000256" key="5">
    <source>
        <dbReference type="ARBA" id="ARBA00022989"/>
    </source>
</evidence>
<evidence type="ECO:0000256" key="4">
    <source>
        <dbReference type="ARBA" id="ARBA00022737"/>
    </source>
</evidence>
<evidence type="ECO:0000259" key="11">
    <source>
        <dbReference type="PROSITE" id="PS50853"/>
    </source>
</evidence>
<feature type="transmembrane region" description="Helical" evidence="10">
    <location>
        <begin position="21"/>
        <end position="39"/>
    </location>
</feature>
<keyword evidence="3" id="KW-0732">Signal</keyword>
<name>A0A668SN61_OREAU</name>
<evidence type="ECO:0000256" key="7">
    <source>
        <dbReference type="ARBA" id="ARBA00023157"/>
    </source>
</evidence>
<feature type="domain" description="Fibronectin type-III" evidence="11">
    <location>
        <begin position="161"/>
        <end position="258"/>
    </location>
</feature>
<evidence type="ECO:0000313" key="12">
    <source>
        <dbReference type="Ensembl" id="ENSOABP00000016019.2"/>
    </source>
</evidence>
<keyword evidence="7" id="KW-1015">Disulfide bond</keyword>
<dbReference type="SUPFAM" id="SSF49265">
    <property type="entry name" value="Fibronectin type III"/>
    <property type="match status" value="2"/>
</dbReference>
<evidence type="ECO:0000256" key="2">
    <source>
        <dbReference type="ARBA" id="ARBA00022692"/>
    </source>
</evidence>
<comment type="subcellular location">
    <subcellularLocation>
        <location evidence="1">Membrane</location>
        <topology evidence="1">Single-pass type I membrane protein</topology>
    </subcellularLocation>
</comment>
<dbReference type="FunFam" id="2.60.40.10:FF:000028">
    <property type="entry name" value="Neuronal cell adhesion molecule"/>
    <property type="match status" value="1"/>
</dbReference>
<accession>A0A668SN61</accession>
<evidence type="ECO:0000256" key="3">
    <source>
        <dbReference type="ARBA" id="ARBA00022729"/>
    </source>
</evidence>
<keyword evidence="13" id="KW-1185">Reference proteome</keyword>
<dbReference type="InterPro" id="IPR036116">
    <property type="entry name" value="FN3_sf"/>
</dbReference>
<keyword evidence="5 10" id="KW-1133">Transmembrane helix</keyword>
<dbReference type="PANTHER" id="PTHR23036">
    <property type="entry name" value="CYTOKINE RECEPTOR"/>
    <property type="match status" value="1"/>
</dbReference>
<dbReference type="GO" id="GO:0004896">
    <property type="term" value="F:cytokine receptor activity"/>
    <property type="evidence" value="ECO:0007669"/>
    <property type="project" value="TreeGrafter"/>
</dbReference>
<dbReference type="Gene3D" id="2.60.40.10">
    <property type="entry name" value="Immunoglobulins"/>
    <property type="match status" value="4"/>
</dbReference>
<dbReference type="InterPro" id="IPR050379">
    <property type="entry name" value="Type-I_Cytokine_Rcpt"/>
</dbReference>
<protein>
    <recommendedName>
        <fullName evidence="11">Fibronectin type-III domain-containing protein</fullName>
    </recommendedName>
</protein>
<keyword evidence="9" id="KW-0325">Glycoprotein</keyword>
<reference evidence="12" key="2">
    <citation type="submission" date="2025-09" db="UniProtKB">
        <authorList>
            <consortium name="Ensembl"/>
        </authorList>
    </citation>
    <scope>IDENTIFICATION</scope>
</reference>
<organism evidence="12 13">
    <name type="scientific">Oreochromis aureus</name>
    <name type="common">Israeli tilapia</name>
    <name type="synonym">Chromis aureus</name>
    <dbReference type="NCBI Taxonomy" id="47969"/>
    <lineage>
        <taxon>Eukaryota</taxon>
        <taxon>Metazoa</taxon>
        <taxon>Chordata</taxon>
        <taxon>Craniata</taxon>
        <taxon>Vertebrata</taxon>
        <taxon>Euteleostomi</taxon>
        <taxon>Actinopterygii</taxon>
        <taxon>Neopterygii</taxon>
        <taxon>Teleostei</taxon>
        <taxon>Neoteleostei</taxon>
        <taxon>Acanthomorphata</taxon>
        <taxon>Ovalentaria</taxon>
        <taxon>Cichlomorphae</taxon>
        <taxon>Cichliformes</taxon>
        <taxon>Cichlidae</taxon>
        <taxon>African cichlids</taxon>
        <taxon>Pseudocrenilabrinae</taxon>
        <taxon>Oreochromini</taxon>
        <taxon>Oreochromis</taxon>
    </lineage>
</organism>
<dbReference type="Proteomes" id="UP000472276">
    <property type="component" value="Unassembled WGS sequence"/>
</dbReference>
<evidence type="ECO:0000256" key="9">
    <source>
        <dbReference type="ARBA" id="ARBA00023180"/>
    </source>
</evidence>
<reference evidence="12" key="1">
    <citation type="submission" date="2025-08" db="UniProtKB">
        <authorList>
            <consortium name="Ensembl"/>
        </authorList>
    </citation>
    <scope>IDENTIFICATION</scope>
</reference>
<keyword evidence="8" id="KW-0675">Receptor</keyword>
<evidence type="ECO:0000256" key="8">
    <source>
        <dbReference type="ARBA" id="ARBA00023170"/>
    </source>
</evidence>
<evidence type="ECO:0000256" key="1">
    <source>
        <dbReference type="ARBA" id="ARBA00004479"/>
    </source>
</evidence>
<dbReference type="CDD" id="cd00063">
    <property type="entry name" value="FN3"/>
    <property type="match status" value="1"/>
</dbReference>
<dbReference type="InterPro" id="IPR003961">
    <property type="entry name" value="FN3_dom"/>
</dbReference>
<dbReference type="AlphaFoldDB" id="A0A668SN61"/>
<dbReference type="OMA" id="SIWIAVN"/>
<dbReference type="PANTHER" id="PTHR23036:SF194">
    <property type="entry name" value="FIBRONECTIN TYPE-III DOMAIN-CONTAINING PROTEIN"/>
    <property type="match status" value="1"/>
</dbReference>
<feature type="domain" description="Fibronectin type-III" evidence="11">
    <location>
        <begin position="462"/>
        <end position="560"/>
    </location>
</feature>
<dbReference type="GO" id="GO:0009897">
    <property type="term" value="C:external side of plasma membrane"/>
    <property type="evidence" value="ECO:0007669"/>
    <property type="project" value="TreeGrafter"/>
</dbReference>
<dbReference type="SMART" id="SM00060">
    <property type="entry name" value="FN3"/>
    <property type="match status" value="2"/>
</dbReference>
<gene>
    <name evidence="12" type="primary">SYT14</name>
</gene>
<keyword evidence="6 10" id="KW-0472">Membrane</keyword>
<evidence type="ECO:0000313" key="13">
    <source>
        <dbReference type="Proteomes" id="UP000472276"/>
    </source>
</evidence>
<dbReference type="GO" id="GO:0019955">
    <property type="term" value="F:cytokine binding"/>
    <property type="evidence" value="ECO:0007669"/>
    <property type="project" value="TreeGrafter"/>
</dbReference>
<keyword evidence="2 10" id="KW-0812">Transmembrane</keyword>